<keyword evidence="1" id="KW-0808">Transferase</keyword>
<evidence type="ECO:0000313" key="10">
    <source>
        <dbReference type="Proteomes" id="UP001431217"/>
    </source>
</evidence>
<dbReference type="Gene3D" id="3.30.200.20">
    <property type="entry name" value="Phosphorylase Kinase, domain 1"/>
    <property type="match status" value="1"/>
</dbReference>
<evidence type="ECO:0000313" key="9">
    <source>
        <dbReference type="EMBL" id="MCL1636017.1"/>
    </source>
</evidence>
<dbReference type="SUPFAM" id="SSF56112">
    <property type="entry name" value="Protein kinase-like (PK-like)"/>
    <property type="match status" value="1"/>
</dbReference>
<dbReference type="PROSITE" id="PS50011">
    <property type="entry name" value="PROTEIN_KINASE_DOM"/>
    <property type="match status" value="1"/>
</dbReference>
<dbReference type="Gene3D" id="1.10.510.10">
    <property type="entry name" value="Transferase(Phosphotransferase) domain 1"/>
    <property type="match status" value="1"/>
</dbReference>
<feature type="binding site" evidence="5">
    <location>
        <position position="118"/>
    </location>
    <ligand>
        <name>ATP</name>
        <dbReference type="ChEBI" id="CHEBI:30616"/>
    </ligand>
</feature>
<protein>
    <submittedName>
        <fullName evidence="9">Protein kinase</fullName>
    </submittedName>
</protein>
<evidence type="ECO:0000256" key="4">
    <source>
        <dbReference type="ARBA" id="ARBA00022840"/>
    </source>
</evidence>
<organism evidence="9 10">
    <name type="scientific">Luteimonas galliterrae</name>
    <dbReference type="NCBI Taxonomy" id="2940486"/>
    <lineage>
        <taxon>Bacteria</taxon>
        <taxon>Pseudomonadati</taxon>
        <taxon>Pseudomonadota</taxon>
        <taxon>Gammaproteobacteria</taxon>
        <taxon>Lysobacterales</taxon>
        <taxon>Lysobacteraceae</taxon>
        <taxon>Luteimonas</taxon>
    </lineage>
</organism>
<evidence type="ECO:0000256" key="5">
    <source>
        <dbReference type="PROSITE-ProRule" id="PRU10141"/>
    </source>
</evidence>
<dbReference type="PANTHER" id="PTHR43289:SF34">
    <property type="entry name" value="SERINE_THREONINE-PROTEIN KINASE YBDM-RELATED"/>
    <property type="match status" value="1"/>
</dbReference>
<keyword evidence="10" id="KW-1185">Reference proteome</keyword>
<dbReference type="PROSITE" id="PS00107">
    <property type="entry name" value="PROTEIN_KINASE_ATP"/>
    <property type="match status" value="1"/>
</dbReference>
<comment type="caution">
    <text evidence="9">The sequence shown here is derived from an EMBL/GenBank/DDBJ whole genome shotgun (WGS) entry which is preliminary data.</text>
</comment>
<feature type="domain" description="Protein kinase" evidence="8">
    <location>
        <begin position="87"/>
        <end position="374"/>
    </location>
</feature>
<proteinExistence type="predicted"/>
<gene>
    <name evidence="9" type="ORF">M2650_15440</name>
</gene>
<dbReference type="SMART" id="SM00220">
    <property type="entry name" value="S_TKc"/>
    <property type="match status" value="1"/>
</dbReference>
<feature type="region of interest" description="Disordered" evidence="6">
    <location>
        <begin position="303"/>
        <end position="325"/>
    </location>
</feature>
<evidence type="ECO:0000256" key="6">
    <source>
        <dbReference type="SAM" id="MobiDB-lite"/>
    </source>
</evidence>
<dbReference type="InterPro" id="IPR017441">
    <property type="entry name" value="Protein_kinase_ATP_BS"/>
</dbReference>
<dbReference type="InterPro" id="IPR000719">
    <property type="entry name" value="Prot_kinase_dom"/>
</dbReference>
<keyword evidence="7" id="KW-0812">Transmembrane</keyword>
<dbReference type="RefSeq" id="WP_249476037.1">
    <property type="nucleotide sequence ID" value="NZ_JAMBEP010000005.1"/>
</dbReference>
<keyword evidence="7" id="KW-1133">Transmembrane helix</keyword>
<evidence type="ECO:0000256" key="3">
    <source>
        <dbReference type="ARBA" id="ARBA00022777"/>
    </source>
</evidence>
<evidence type="ECO:0000256" key="2">
    <source>
        <dbReference type="ARBA" id="ARBA00022741"/>
    </source>
</evidence>
<dbReference type="PANTHER" id="PTHR43289">
    <property type="entry name" value="MITOGEN-ACTIVATED PROTEIN KINASE KINASE KINASE 20-RELATED"/>
    <property type="match status" value="1"/>
</dbReference>
<dbReference type="Pfam" id="PF13424">
    <property type="entry name" value="TPR_12"/>
    <property type="match status" value="2"/>
</dbReference>
<dbReference type="PROSITE" id="PS00108">
    <property type="entry name" value="PROTEIN_KINASE_ST"/>
    <property type="match status" value="1"/>
</dbReference>
<reference evidence="9 10" key="1">
    <citation type="submission" date="2022-05" db="EMBL/GenBank/DDBJ databases">
        <title>Luteimonas sp. SX5, whole genome shotgun sequencing project.</title>
        <authorList>
            <person name="Zhao G."/>
            <person name="Shen L."/>
        </authorList>
    </citation>
    <scope>NUCLEOTIDE SEQUENCE [LARGE SCALE GENOMIC DNA]</scope>
    <source>
        <strain evidence="9 10">SX5</strain>
    </source>
</reference>
<dbReference type="InterPro" id="IPR011990">
    <property type="entry name" value="TPR-like_helical_dom_sf"/>
</dbReference>
<name>A0ABT0MMA8_9GAMM</name>
<keyword evidence="2 5" id="KW-0547">Nucleotide-binding</keyword>
<evidence type="ECO:0000259" key="8">
    <source>
        <dbReference type="PROSITE" id="PS50011"/>
    </source>
</evidence>
<dbReference type="EMBL" id="JAMBEP010000005">
    <property type="protein sequence ID" value="MCL1636017.1"/>
    <property type="molecule type" value="Genomic_DNA"/>
</dbReference>
<dbReference type="Gene3D" id="1.25.40.10">
    <property type="entry name" value="Tetratricopeptide repeat domain"/>
    <property type="match status" value="2"/>
</dbReference>
<dbReference type="Pfam" id="PF13374">
    <property type="entry name" value="TPR_10"/>
    <property type="match status" value="1"/>
</dbReference>
<dbReference type="SMART" id="SM00028">
    <property type="entry name" value="TPR"/>
    <property type="match status" value="5"/>
</dbReference>
<keyword evidence="4 5" id="KW-0067">ATP-binding</keyword>
<feature type="compositionally biased region" description="Polar residues" evidence="6">
    <location>
        <begin position="304"/>
        <end position="319"/>
    </location>
</feature>
<dbReference type="SUPFAM" id="SSF48452">
    <property type="entry name" value="TPR-like"/>
    <property type="match status" value="3"/>
</dbReference>
<sequence length="916" mass="100128">MDADRWQRIRELFDRLADLPREQWRSRLAAACGGDRGLAQEVLALLEADADTAFKPRDMLAQELNGLTDDAENQAEQALAGSRLGPFRLLRRIGRGGMGAVWLAERADGEYAQQVAIKLVRSVWDSAELHARFRSERQMLADLHHPNIASLVDGGVTDDGKPWLALEYVDGTDLCRYAEQQRLDLRQRVDLFLTACAAVSHAHARLIVHRDLKPSNILVRGDGMVKLLDFGIAKLIDAPDAQATVLRAFTPEYAAPEQIRGDAVTTAIDVYTLGLLLYELLTGRRPYVLDQTTPSAYERAVLEQTPTRPSQAVTHNDGNGTAAARAAQRRLTPQGLKRELRGDLDAIVLKALRKEPEQRYASVQDMAGDLRAWLQRRPVAARRGGWRYAAARFLQRHAVAAGMAAVAVLALCAGLGAALWQAQQARLQRDVAVAESAKSRAVLEFMSGLFELADPDKSHGAQVTARELLARGAERIRGQFSQQPAVRAELLAAMAGAQEGLGLYAEALPLAEEASRLTRDLRRPALHRAAELDRAQILHGLGRYQEVLALLEPLRSGAAPANRDAEAALAEVEYRRALSLQALNRLDEADQAYARAYREQLRLFGAADRRAQDTAMRYVSLRMLRGEAARAQRLARDTLRAVRGSAGKTDPHLAQAIDTLAMVLSNTGPLSEAEALRREEIAIRTAAQGADHPDTIGALNDLGSVQYAQRRFAQAAESFRRVLAHRRAKFGDAHPSVALVANNLANCELELNHPEAALPLAQEALRIRLAAYGPRHHGTASSLLVLGATEMDLGEYGAAERHLRQALDTYDATLGPDNAFALPALRELARAELLSGRADPACATAERAYALAQAGDGDPAKRAYVSALRAACWAWSGKSQAAATLAADLELLRREWGNDDRRTRKIDALNRAVASR</sequence>
<feature type="transmembrane region" description="Helical" evidence="7">
    <location>
        <begin position="398"/>
        <end position="420"/>
    </location>
</feature>
<dbReference type="Proteomes" id="UP001431217">
    <property type="component" value="Unassembled WGS sequence"/>
</dbReference>
<accession>A0ABT0MMA8</accession>
<dbReference type="GO" id="GO:0016301">
    <property type="term" value="F:kinase activity"/>
    <property type="evidence" value="ECO:0007669"/>
    <property type="project" value="UniProtKB-KW"/>
</dbReference>
<evidence type="ECO:0000256" key="7">
    <source>
        <dbReference type="SAM" id="Phobius"/>
    </source>
</evidence>
<keyword evidence="3 9" id="KW-0418">Kinase</keyword>
<dbReference type="InterPro" id="IPR011009">
    <property type="entry name" value="Kinase-like_dom_sf"/>
</dbReference>
<dbReference type="Pfam" id="PF00069">
    <property type="entry name" value="Pkinase"/>
    <property type="match status" value="1"/>
</dbReference>
<evidence type="ECO:0000256" key="1">
    <source>
        <dbReference type="ARBA" id="ARBA00022679"/>
    </source>
</evidence>
<keyword evidence="7" id="KW-0472">Membrane</keyword>
<dbReference type="InterPro" id="IPR008271">
    <property type="entry name" value="Ser/Thr_kinase_AS"/>
</dbReference>
<dbReference type="InterPro" id="IPR019734">
    <property type="entry name" value="TPR_rpt"/>
</dbReference>
<dbReference type="CDD" id="cd14014">
    <property type="entry name" value="STKc_PknB_like"/>
    <property type="match status" value="1"/>
</dbReference>